<name>E3M1F5_CAERE</name>
<feature type="region of interest" description="Disordered" evidence="1">
    <location>
        <begin position="158"/>
        <end position="193"/>
    </location>
</feature>
<evidence type="ECO:0000313" key="2">
    <source>
        <dbReference type="EMBL" id="EFO88734.1"/>
    </source>
</evidence>
<organism evidence="3">
    <name type="scientific">Caenorhabditis remanei</name>
    <name type="common">Caenorhabditis vulgaris</name>
    <dbReference type="NCBI Taxonomy" id="31234"/>
    <lineage>
        <taxon>Eukaryota</taxon>
        <taxon>Metazoa</taxon>
        <taxon>Ecdysozoa</taxon>
        <taxon>Nematoda</taxon>
        <taxon>Chromadorea</taxon>
        <taxon>Rhabditida</taxon>
        <taxon>Rhabditina</taxon>
        <taxon>Rhabditomorpha</taxon>
        <taxon>Rhabditoidea</taxon>
        <taxon>Rhabditidae</taxon>
        <taxon>Peloderinae</taxon>
        <taxon>Caenorhabditis</taxon>
    </lineage>
</organism>
<feature type="compositionally biased region" description="Basic and acidic residues" evidence="1">
    <location>
        <begin position="158"/>
        <end position="167"/>
    </location>
</feature>
<reference evidence="2" key="1">
    <citation type="submission" date="2007-07" db="EMBL/GenBank/DDBJ databases">
        <title>PCAP assembly of the Caenorhabditis remanei genome.</title>
        <authorList>
            <consortium name="The Caenorhabditis remanei Sequencing Consortium"/>
            <person name="Wilson R.K."/>
        </authorList>
    </citation>
    <scope>NUCLEOTIDE SEQUENCE [LARGE SCALE GENOMIC DNA]</scope>
    <source>
        <strain evidence="2">PB4641</strain>
    </source>
</reference>
<dbReference type="HOGENOM" id="CLU_863926_0_0_1"/>
<keyword evidence="3" id="KW-1185">Reference proteome</keyword>
<dbReference type="AlphaFoldDB" id="E3M1F5"/>
<feature type="compositionally biased region" description="Acidic residues" evidence="1">
    <location>
        <begin position="307"/>
        <end position="322"/>
    </location>
</feature>
<gene>
    <name evidence="2" type="ORF">CRE_06532</name>
</gene>
<accession>E3M1F5</accession>
<feature type="region of interest" description="Disordered" evidence="1">
    <location>
        <begin position="274"/>
        <end position="322"/>
    </location>
</feature>
<sequence>MPTQQLPSTASDDTDIKFAYIKNKEVEIWLSPDQKSTIVMPNISPNMMTQKELETYKIIESGRGFEKGVVEEPEQNVEEMSREKYDKALHVNKELGKANFALREELRSLRVDNKKLRLYVKTIKNQHDEDWRAKNEWMDERDKKQKEKIRKLEEKIEKLKEQPKEADQDLPVAASSSTDSSARSTPAHLIPPTPISFSPEIEEYLRKHGGNIQFCKSFVALLCQEVRAVPMPSELFNAFKGKRKDIRYDEEAQGVFHRFRATLKDEQNKQLATGQVTLKEKKTRTKRIASSGGIGEPSQKEPKFDRDESEDDKEAEELLDDM</sequence>
<protein>
    <submittedName>
        <fullName evidence="2">Uncharacterized protein</fullName>
    </submittedName>
</protein>
<evidence type="ECO:0000256" key="1">
    <source>
        <dbReference type="SAM" id="MobiDB-lite"/>
    </source>
</evidence>
<dbReference type="EMBL" id="DS268421">
    <property type="protein sequence ID" value="EFO88734.1"/>
    <property type="molecule type" value="Genomic_DNA"/>
</dbReference>
<evidence type="ECO:0000313" key="3">
    <source>
        <dbReference type="Proteomes" id="UP000008281"/>
    </source>
</evidence>
<feature type="compositionally biased region" description="Low complexity" evidence="1">
    <location>
        <begin position="173"/>
        <end position="187"/>
    </location>
</feature>
<proteinExistence type="predicted"/>
<dbReference type="Proteomes" id="UP000008281">
    <property type="component" value="Unassembled WGS sequence"/>
</dbReference>